<organism evidence="1 2">
    <name type="scientific">Desertifilum tharense IPPAS B-1220</name>
    <dbReference type="NCBI Taxonomy" id="1781255"/>
    <lineage>
        <taxon>Bacteria</taxon>
        <taxon>Bacillati</taxon>
        <taxon>Cyanobacteriota</taxon>
        <taxon>Cyanophyceae</taxon>
        <taxon>Desertifilales</taxon>
        <taxon>Desertifilaceae</taxon>
        <taxon>Desertifilum</taxon>
    </lineage>
</organism>
<proteinExistence type="predicted"/>
<evidence type="ECO:0000313" key="1">
    <source>
        <dbReference type="EMBL" id="XPM64103.1"/>
    </source>
</evidence>
<sequence>MSTIPTSTGRIILGTANADALQLPTGGLGLDTLFGVQGDDTLTAGIGSRGFIFGGRGNDSLAAGIGTTSGSVFFFGDQGDDTITGAGIGVEGLFANGGTGDDSIYGSIGRDFLYGGKDNDTIVGNDGQDVIFGDNGDDLIIGGRLTGPLDTAGNILYGNQGDDTIYGSAGNDSIFGGKDDDMINVDPALLGQAFVGVVQVGHVGGNNVIRGDQGNDTIGWRASTGNNIYDGGEGDDSLVGGIGGRATTANTDGTINTNVFTDRLTTTPPGGTTPLTSGNDSLYGGVGNDILRGSGGNNTLNGGAGNDSLYSGLDRDTLIGGEGTDRFAYERDVIRYNSSARDNLGAPITAQVTVANRITRADRITDFNAATTQGDLIQIQAFTAPAADGLPAVTVRNTFSGFDRNASGALIREISSTQLTGLPTVLPGATTEQFFGAGAATGDTGTAFEGNPFATPQQQILARQQLQNAVRGTVRAQQLTTADQITSFGLAAANADIIPGSIVIYIEQDFRLLAGPDNAQTALGTIGGLSTFTFSENTLFGLSAGDTVLAVLTPPSGAGVTQAQITQFTDQFVSRGAGNFAFV</sequence>
<protein>
    <submittedName>
        <fullName evidence="1">Calcium-binding protein</fullName>
    </submittedName>
</protein>
<name>A0ACD5GT58_9CYAN</name>
<reference evidence="1 2" key="1">
    <citation type="journal article" date="2016" name="Genome Announc.">
        <title>Draft Genome Sequence of the Thermotolerant Cyanobacterium Desertifilum sp. IPPAS B-1220.</title>
        <authorList>
            <person name="Mironov K.S."/>
            <person name="Sinetova M.A."/>
            <person name="Bolatkhan K."/>
            <person name="Zayadan B.K."/>
            <person name="Ustinova V.V."/>
            <person name="Kupriyanova E.V."/>
            <person name="Skrypnik A.N."/>
            <person name="Gogoleva N.E."/>
            <person name="Gogolev Y.V."/>
            <person name="Los D.A."/>
        </authorList>
    </citation>
    <scope>NUCLEOTIDE SEQUENCE [LARGE SCALE GENOMIC DNA]</scope>
    <source>
        <strain evidence="1 2">IPPAS B-1220</strain>
    </source>
</reference>
<dbReference type="EMBL" id="CP182909">
    <property type="protein sequence ID" value="XPM64103.1"/>
    <property type="molecule type" value="Genomic_DNA"/>
</dbReference>
<gene>
    <name evidence="1" type="ORF">BH720_034595</name>
</gene>
<evidence type="ECO:0000313" key="2">
    <source>
        <dbReference type="Proteomes" id="UP000095472"/>
    </source>
</evidence>
<keyword evidence="2" id="KW-1185">Reference proteome</keyword>
<accession>A0ACD5GT58</accession>
<dbReference type="Proteomes" id="UP000095472">
    <property type="component" value="Chromosome"/>
</dbReference>